<dbReference type="Proteomes" id="UP001500390">
    <property type="component" value="Unassembled WGS sequence"/>
</dbReference>
<organism evidence="1 2">
    <name type="scientific">Ornithinibacter aureus</name>
    <dbReference type="NCBI Taxonomy" id="622664"/>
    <lineage>
        <taxon>Bacteria</taxon>
        <taxon>Bacillati</taxon>
        <taxon>Actinomycetota</taxon>
        <taxon>Actinomycetes</taxon>
        <taxon>Micrococcales</taxon>
        <taxon>Intrasporangiaceae</taxon>
        <taxon>Ornithinibacter</taxon>
    </lineage>
</organism>
<reference evidence="2" key="1">
    <citation type="journal article" date="2019" name="Int. J. Syst. Evol. Microbiol.">
        <title>The Global Catalogue of Microorganisms (GCM) 10K type strain sequencing project: providing services to taxonomists for standard genome sequencing and annotation.</title>
        <authorList>
            <consortium name="The Broad Institute Genomics Platform"/>
            <consortium name="The Broad Institute Genome Sequencing Center for Infectious Disease"/>
            <person name="Wu L."/>
            <person name="Ma J."/>
        </authorList>
    </citation>
    <scope>NUCLEOTIDE SEQUENCE [LARGE SCALE GENOMIC DNA]</scope>
    <source>
        <strain evidence="2">JCM 17738</strain>
    </source>
</reference>
<keyword evidence="2" id="KW-1185">Reference proteome</keyword>
<evidence type="ECO:0000313" key="2">
    <source>
        <dbReference type="Proteomes" id="UP001500390"/>
    </source>
</evidence>
<dbReference type="EMBL" id="BAABFX010000023">
    <property type="protein sequence ID" value="GAA4394162.1"/>
    <property type="molecule type" value="Genomic_DNA"/>
</dbReference>
<accession>A0ABP8JPU9</accession>
<proteinExistence type="predicted"/>
<comment type="caution">
    <text evidence="1">The sequence shown here is derived from an EMBL/GenBank/DDBJ whole genome shotgun (WGS) entry which is preliminary data.</text>
</comment>
<evidence type="ECO:0000313" key="1">
    <source>
        <dbReference type="EMBL" id="GAA4394162.1"/>
    </source>
</evidence>
<sequence>MEAQFEPPLGHLFKPFNRMRMRRNQAEYASMDNPEVTAEEVLADLVKARGLVEDFAAKAIDLVS</sequence>
<gene>
    <name evidence="1" type="ORF">GCM10023153_14910</name>
</gene>
<protein>
    <submittedName>
        <fullName evidence="1">Uncharacterized protein</fullName>
    </submittedName>
</protein>
<name>A0ABP8JPU9_9MICO</name>